<dbReference type="EMBL" id="ATHJ01000071">
    <property type="protein sequence ID" value="EPR41861.1"/>
    <property type="molecule type" value="Genomic_DNA"/>
</dbReference>
<sequence>MKKGAVALFLEKLARHLALLACLAIVARASGWTDAGPTSIMVLIVLATATHWGGRALSGARREPRSR</sequence>
<keyword evidence="3" id="KW-1185">Reference proteome</keyword>
<dbReference type="RefSeq" id="WP_020876242.1">
    <property type="nucleotide sequence ID" value="NZ_ATHJ01000071.1"/>
</dbReference>
<proteinExistence type="predicted"/>
<keyword evidence="1" id="KW-0812">Transmembrane</keyword>
<comment type="caution">
    <text evidence="2">The sequence shown here is derived from an EMBL/GenBank/DDBJ whole genome shotgun (WGS) entry which is preliminary data.</text>
</comment>
<evidence type="ECO:0000313" key="2">
    <source>
        <dbReference type="EMBL" id="EPR41861.1"/>
    </source>
</evidence>
<keyword evidence="1" id="KW-0472">Membrane</keyword>
<evidence type="ECO:0000313" key="3">
    <source>
        <dbReference type="Proteomes" id="UP000014977"/>
    </source>
</evidence>
<dbReference type="Proteomes" id="UP000014977">
    <property type="component" value="Unassembled WGS sequence"/>
</dbReference>
<name>S7TXQ3_DESML</name>
<accession>S7TXQ3</accession>
<organism evidence="2 3">
    <name type="scientific">Desulfococcus multivorans DSM 2059</name>
    <dbReference type="NCBI Taxonomy" id="1121405"/>
    <lineage>
        <taxon>Bacteria</taxon>
        <taxon>Pseudomonadati</taxon>
        <taxon>Thermodesulfobacteriota</taxon>
        <taxon>Desulfobacteria</taxon>
        <taxon>Desulfobacterales</taxon>
        <taxon>Desulfococcaceae</taxon>
        <taxon>Desulfococcus</taxon>
    </lineage>
</organism>
<protein>
    <submittedName>
        <fullName evidence="2">Uncharacterized protein</fullName>
    </submittedName>
</protein>
<evidence type="ECO:0000256" key="1">
    <source>
        <dbReference type="SAM" id="Phobius"/>
    </source>
</evidence>
<feature type="transmembrane region" description="Helical" evidence="1">
    <location>
        <begin position="39"/>
        <end position="57"/>
    </location>
</feature>
<gene>
    <name evidence="2" type="ORF">dsmv_1860</name>
</gene>
<keyword evidence="1" id="KW-1133">Transmembrane helix</keyword>
<reference evidence="2 3" key="1">
    <citation type="journal article" date="2013" name="Genome Announc.">
        <title>Draft genome sequences for three mercury-methylating, sulfate-reducing bacteria.</title>
        <authorList>
            <person name="Brown S.D."/>
            <person name="Hurt R.A.Jr."/>
            <person name="Gilmour C.C."/>
            <person name="Elias D.A."/>
        </authorList>
    </citation>
    <scope>NUCLEOTIDE SEQUENCE [LARGE SCALE GENOMIC DNA]</scope>
    <source>
        <strain evidence="2 3">DSM 2059</strain>
    </source>
</reference>
<dbReference type="AlphaFoldDB" id="S7TXQ3"/>
<dbReference type="STRING" id="897.B2D07_00355"/>